<dbReference type="EMBL" id="JBAKFM010000011">
    <property type="protein sequence ID" value="MEX0469963.1"/>
    <property type="molecule type" value="Genomic_DNA"/>
</dbReference>
<feature type="compositionally biased region" description="Acidic residues" evidence="1">
    <location>
        <begin position="231"/>
        <end position="245"/>
    </location>
</feature>
<comment type="caution">
    <text evidence="2">The sequence shown here is derived from an EMBL/GenBank/DDBJ whole genome shotgun (WGS) entry which is preliminary data.</text>
</comment>
<evidence type="ECO:0000256" key="1">
    <source>
        <dbReference type="SAM" id="MobiDB-lite"/>
    </source>
</evidence>
<proteinExistence type="predicted"/>
<organism evidence="2 3">
    <name type="scientific">Spiribacter pallidus</name>
    <dbReference type="NCBI Taxonomy" id="1987936"/>
    <lineage>
        <taxon>Bacteria</taxon>
        <taxon>Pseudomonadati</taxon>
        <taxon>Pseudomonadota</taxon>
        <taxon>Gammaproteobacteria</taxon>
        <taxon>Chromatiales</taxon>
        <taxon>Ectothiorhodospiraceae</taxon>
        <taxon>Spiribacter</taxon>
    </lineage>
</organism>
<sequence length="267" mass="27260">DATGATGGGDVLIGGDWQGGDHAEYRVFNDPEALREAVSVDMAAGARIDASATERGDGGTVVLWSDIKNPSSVTDVRGTILARGGSSGGDGGLIETSGHELFTEGAVVRADAPLGEAGLWLLDPEFSLITQSVADGFADTLNTGTNVTNLVAGDMVWASGVVLTKSSGGDATLTLRTTDAGDIIFESGAKIESASGALNVVLDADGRIDIASGVSFITNGGYTRFRAAGNDAEDDSEEEASEEKDTEEKSEGDTKEESDSGSKDSSE</sequence>
<reference evidence="2 3" key="1">
    <citation type="submission" date="2024-02" db="EMBL/GenBank/DDBJ databases">
        <title>New especies of Spiribacter isolated from saline water.</title>
        <authorList>
            <person name="Leon M.J."/>
            <person name="De La Haba R."/>
            <person name="Sanchez-Porro C."/>
            <person name="Ventosa A."/>
        </authorList>
    </citation>
    <scope>NUCLEOTIDE SEQUENCE [LARGE SCALE GENOMIC DNA]</scope>
    <source>
        <strain evidence="3">ag22IC6-390</strain>
    </source>
</reference>
<evidence type="ECO:0000313" key="3">
    <source>
        <dbReference type="Proteomes" id="UP001556709"/>
    </source>
</evidence>
<feature type="non-terminal residue" evidence="2">
    <location>
        <position position="1"/>
    </location>
</feature>
<protein>
    <submittedName>
        <fullName evidence="2">Uncharacterized protein</fullName>
    </submittedName>
</protein>
<feature type="non-terminal residue" evidence="2">
    <location>
        <position position="267"/>
    </location>
</feature>
<name>A0ABV3TEA2_9GAMM</name>
<dbReference type="Proteomes" id="UP001556709">
    <property type="component" value="Unassembled WGS sequence"/>
</dbReference>
<accession>A0ABV3TEA2</accession>
<gene>
    <name evidence="2" type="ORF">V6X73_09510</name>
</gene>
<keyword evidence="3" id="KW-1185">Reference proteome</keyword>
<feature type="compositionally biased region" description="Basic and acidic residues" evidence="1">
    <location>
        <begin position="246"/>
        <end position="267"/>
    </location>
</feature>
<evidence type="ECO:0000313" key="2">
    <source>
        <dbReference type="EMBL" id="MEX0469963.1"/>
    </source>
</evidence>
<feature type="region of interest" description="Disordered" evidence="1">
    <location>
        <begin position="226"/>
        <end position="267"/>
    </location>
</feature>